<dbReference type="InterPro" id="IPR003661">
    <property type="entry name" value="HisK_dim/P_dom"/>
</dbReference>
<evidence type="ECO:0000256" key="12">
    <source>
        <dbReference type="ARBA" id="ARBA00023012"/>
    </source>
</evidence>
<dbReference type="InterPro" id="IPR005467">
    <property type="entry name" value="His_kinase_dom"/>
</dbReference>
<dbReference type="Gene3D" id="3.30.565.10">
    <property type="entry name" value="Histidine kinase-like ATPase, C-terminal domain"/>
    <property type="match status" value="1"/>
</dbReference>
<dbReference type="SMART" id="SM00304">
    <property type="entry name" value="HAMP"/>
    <property type="match status" value="1"/>
</dbReference>
<keyword evidence="7" id="KW-0812">Transmembrane</keyword>
<gene>
    <name evidence="16" type="ORF">BRYFOR_07273</name>
</gene>
<keyword evidence="13" id="KW-0472">Membrane</keyword>
<comment type="caution">
    <text evidence="16">The sequence shown here is derived from an EMBL/GenBank/DDBJ whole genome shotgun (WGS) entry which is preliminary data.</text>
</comment>
<dbReference type="eggNOG" id="COG2205">
    <property type="taxonomic scope" value="Bacteria"/>
</dbReference>
<keyword evidence="6" id="KW-0808">Transferase</keyword>
<dbReference type="GO" id="GO:0005886">
    <property type="term" value="C:plasma membrane"/>
    <property type="evidence" value="ECO:0007669"/>
    <property type="project" value="UniProtKB-SubCell"/>
</dbReference>
<dbReference type="SUPFAM" id="SSF47384">
    <property type="entry name" value="Homodimeric domain of signal transducing histidine kinase"/>
    <property type="match status" value="1"/>
</dbReference>
<evidence type="ECO:0000256" key="3">
    <source>
        <dbReference type="ARBA" id="ARBA00012438"/>
    </source>
</evidence>
<accession>C6LF71</accession>
<dbReference type="GO" id="GO:0005524">
    <property type="term" value="F:ATP binding"/>
    <property type="evidence" value="ECO:0007669"/>
    <property type="project" value="UniProtKB-KW"/>
</dbReference>
<dbReference type="GO" id="GO:0000155">
    <property type="term" value="F:phosphorelay sensor kinase activity"/>
    <property type="evidence" value="ECO:0007669"/>
    <property type="project" value="InterPro"/>
</dbReference>
<organism evidence="16 17">
    <name type="scientific">Marvinbryantia formatexigens DSM 14469</name>
    <dbReference type="NCBI Taxonomy" id="478749"/>
    <lineage>
        <taxon>Bacteria</taxon>
        <taxon>Bacillati</taxon>
        <taxon>Bacillota</taxon>
        <taxon>Clostridia</taxon>
        <taxon>Lachnospirales</taxon>
        <taxon>Lachnospiraceae</taxon>
        <taxon>Marvinbryantia</taxon>
    </lineage>
</organism>
<evidence type="ECO:0000259" key="14">
    <source>
        <dbReference type="PROSITE" id="PS50109"/>
    </source>
</evidence>
<dbReference type="Pfam" id="PF00672">
    <property type="entry name" value="HAMP"/>
    <property type="match status" value="1"/>
</dbReference>
<keyword evidence="10" id="KW-0067">ATP-binding</keyword>
<reference evidence="16" key="1">
    <citation type="submission" date="2009-07" db="EMBL/GenBank/DDBJ databases">
        <authorList>
            <person name="Weinstock G."/>
            <person name="Sodergren E."/>
            <person name="Clifton S."/>
            <person name="Fulton L."/>
            <person name="Fulton B."/>
            <person name="Courtney L."/>
            <person name="Fronick C."/>
            <person name="Harrison M."/>
            <person name="Strong C."/>
            <person name="Farmer C."/>
            <person name="Delahaunty K."/>
            <person name="Markovic C."/>
            <person name="Hall O."/>
            <person name="Minx P."/>
            <person name="Tomlinson C."/>
            <person name="Mitreva M."/>
            <person name="Nelson J."/>
            <person name="Hou S."/>
            <person name="Wollam A."/>
            <person name="Pepin K.H."/>
            <person name="Johnson M."/>
            <person name="Bhonagiri V."/>
            <person name="Nash W.E."/>
            <person name="Warren W."/>
            <person name="Chinwalla A."/>
            <person name="Mardis E.R."/>
            <person name="Wilson R.K."/>
        </authorList>
    </citation>
    <scope>NUCLEOTIDE SEQUENCE [LARGE SCALE GENOMIC DNA]</scope>
    <source>
        <strain evidence="16">DSM 14469</strain>
    </source>
</reference>
<dbReference type="OrthoDB" id="9792991at2"/>
<evidence type="ECO:0000256" key="2">
    <source>
        <dbReference type="ARBA" id="ARBA00004651"/>
    </source>
</evidence>
<evidence type="ECO:0000256" key="5">
    <source>
        <dbReference type="ARBA" id="ARBA00022553"/>
    </source>
</evidence>
<dbReference type="Proteomes" id="UP000005561">
    <property type="component" value="Unassembled WGS sequence"/>
</dbReference>
<dbReference type="STRING" id="168384.SAMN05660368_02315"/>
<evidence type="ECO:0000256" key="8">
    <source>
        <dbReference type="ARBA" id="ARBA00022741"/>
    </source>
</evidence>
<evidence type="ECO:0000313" key="17">
    <source>
        <dbReference type="Proteomes" id="UP000005561"/>
    </source>
</evidence>
<proteinExistence type="predicted"/>
<dbReference type="PANTHER" id="PTHR45528">
    <property type="entry name" value="SENSOR HISTIDINE KINASE CPXA"/>
    <property type="match status" value="1"/>
</dbReference>
<dbReference type="PROSITE" id="PS50885">
    <property type="entry name" value="HAMP"/>
    <property type="match status" value="1"/>
</dbReference>
<evidence type="ECO:0000256" key="4">
    <source>
        <dbReference type="ARBA" id="ARBA00022475"/>
    </source>
</evidence>
<evidence type="ECO:0000256" key="7">
    <source>
        <dbReference type="ARBA" id="ARBA00022692"/>
    </source>
</evidence>
<name>C6LF71_9FIRM</name>
<dbReference type="SUPFAM" id="SSF55874">
    <property type="entry name" value="ATPase domain of HSP90 chaperone/DNA topoisomerase II/histidine kinase"/>
    <property type="match status" value="1"/>
</dbReference>
<feature type="domain" description="HAMP" evidence="15">
    <location>
        <begin position="169"/>
        <end position="221"/>
    </location>
</feature>
<evidence type="ECO:0000256" key="9">
    <source>
        <dbReference type="ARBA" id="ARBA00022777"/>
    </source>
</evidence>
<dbReference type="Pfam" id="PF00512">
    <property type="entry name" value="HisKA"/>
    <property type="match status" value="1"/>
</dbReference>
<dbReference type="AlphaFoldDB" id="C6LF71"/>
<dbReference type="EMBL" id="ACCL02000009">
    <property type="protein sequence ID" value="EET60810.1"/>
    <property type="molecule type" value="Genomic_DNA"/>
</dbReference>
<dbReference type="PANTHER" id="PTHR45528:SF1">
    <property type="entry name" value="SENSOR HISTIDINE KINASE CPXA"/>
    <property type="match status" value="1"/>
</dbReference>
<evidence type="ECO:0000256" key="11">
    <source>
        <dbReference type="ARBA" id="ARBA00022989"/>
    </source>
</evidence>
<dbReference type="EC" id="2.7.13.3" evidence="3"/>
<dbReference type="PROSITE" id="PS50109">
    <property type="entry name" value="HIS_KIN"/>
    <property type="match status" value="1"/>
</dbReference>
<evidence type="ECO:0000256" key="13">
    <source>
        <dbReference type="ARBA" id="ARBA00023136"/>
    </source>
</evidence>
<keyword evidence="11" id="KW-1133">Transmembrane helix</keyword>
<comment type="catalytic activity">
    <reaction evidence="1">
        <text>ATP + protein L-histidine = ADP + protein N-phospho-L-histidine.</text>
        <dbReference type="EC" id="2.7.13.3"/>
    </reaction>
</comment>
<protein>
    <recommendedName>
        <fullName evidence="3">histidine kinase</fullName>
        <ecNumber evidence="3">2.7.13.3</ecNumber>
    </recommendedName>
</protein>
<dbReference type="CDD" id="cd06225">
    <property type="entry name" value="HAMP"/>
    <property type="match status" value="1"/>
</dbReference>
<dbReference type="InterPro" id="IPR036890">
    <property type="entry name" value="HATPase_C_sf"/>
</dbReference>
<keyword evidence="9 16" id="KW-0418">Kinase</keyword>
<dbReference type="SMART" id="SM00388">
    <property type="entry name" value="HisKA"/>
    <property type="match status" value="1"/>
</dbReference>
<comment type="subcellular location">
    <subcellularLocation>
        <location evidence="2">Cell membrane</location>
        <topology evidence="2">Multi-pass membrane protein</topology>
    </subcellularLocation>
</comment>
<keyword evidence="4" id="KW-1003">Cell membrane</keyword>
<keyword evidence="12" id="KW-0902">Two-component regulatory system</keyword>
<evidence type="ECO:0000313" key="16">
    <source>
        <dbReference type="EMBL" id="EET60810.1"/>
    </source>
</evidence>
<keyword evidence="17" id="KW-1185">Reference proteome</keyword>
<evidence type="ECO:0000256" key="10">
    <source>
        <dbReference type="ARBA" id="ARBA00022840"/>
    </source>
</evidence>
<evidence type="ECO:0000256" key="6">
    <source>
        <dbReference type="ARBA" id="ARBA00022679"/>
    </source>
</evidence>
<sequence length="444" mass="51514">MNKRNSIYFRLLKLLVIAMTCTVIVYSGMEAVSAKLLEYYFEHSDYTSRQNDKRINNLQEYIRDNQIKASDAEELTRWVKKQSVVSIQVYRSGMLVYDSNYPEEEAIQETPSGREFYDWETYYILEFEDGQAEVILSGFYDYQIYWYVTLIGLLISFALFLVIVMLGIRKTMKYIRTLSTEIGILEGGDLNYEITVKGKDELAVLAQSLNSMRESFKAQIEQDAYLTQASRKMITEMSHDLRTPLTSIMLYTEILLKNKCRDEEQKISYIQKINHKARRLKKLSDHLFEYALITGETEVKLEGPYPVKAVFYDLLSETVSYLEQEQFHVALTFTWESYFIRINQGYVARIFDNLTSNIVKYADREAPVLIQSVSSQYSVGIAMKNRKKIPDGKNESNKIGLQNVQKMMEKMGGRFVLENDEKDFAVTLLFPIAASKCNKTLSVS</sequence>
<keyword evidence="5" id="KW-0597">Phosphoprotein</keyword>
<dbReference type="Gene3D" id="1.10.287.130">
    <property type="match status" value="1"/>
</dbReference>
<dbReference type="InterPro" id="IPR003660">
    <property type="entry name" value="HAMP_dom"/>
</dbReference>
<dbReference type="InterPro" id="IPR050398">
    <property type="entry name" value="HssS/ArlS-like"/>
</dbReference>
<dbReference type="Gene3D" id="6.10.340.10">
    <property type="match status" value="1"/>
</dbReference>
<dbReference type="CDD" id="cd00082">
    <property type="entry name" value="HisKA"/>
    <property type="match status" value="1"/>
</dbReference>
<dbReference type="RefSeq" id="WP_006862064.1">
    <property type="nucleotide sequence ID" value="NZ_ACCL02000009.1"/>
</dbReference>
<feature type="domain" description="Histidine kinase" evidence="14">
    <location>
        <begin position="236"/>
        <end position="434"/>
    </location>
</feature>
<keyword evidence="8" id="KW-0547">Nucleotide-binding</keyword>
<evidence type="ECO:0000256" key="1">
    <source>
        <dbReference type="ARBA" id="ARBA00000085"/>
    </source>
</evidence>
<evidence type="ECO:0000259" key="15">
    <source>
        <dbReference type="PROSITE" id="PS50885"/>
    </source>
</evidence>
<dbReference type="SUPFAM" id="SSF158472">
    <property type="entry name" value="HAMP domain-like"/>
    <property type="match status" value="1"/>
</dbReference>
<dbReference type="InterPro" id="IPR036097">
    <property type="entry name" value="HisK_dim/P_sf"/>
</dbReference>